<organism evidence="1 2">
    <name type="scientific">Aspergillus bombycis</name>
    <dbReference type="NCBI Taxonomy" id="109264"/>
    <lineage>
        <taxon>Eukaryota</taxon>
        <taxon>Fungi</taxon>
        <taxon>Dikarya</taxon>
        <taxon>Ascomycota</taxon>
        <taxon>Pezizomycotina</taxon>
        <taxon>Eurotiomycetes</taxon>
        <taxon>Eurotiomycetidae</taxon>
        <taxon>Eurotiales</taxon>
        <taxon>Aspergillaceae</taxon>
        <taxon>Aspergillus</taxon>
    </lineage>
</organism>
<dbReference type="AlphaFoldDB" id="A0A1F8AA91"/>
<keyword evidence="2" id="KW-1185">Reference proteome</keyword>
<name>A0A1F8AA91_9EURO</name>
<dbReference type="GeneID" id="34445564"/>
<dbReference type="OrthoDB" id="3434980at2759"/>
<dbReference type="RefSeq" id="XP_022392016.1">
    <property type="nucleotide sequence ID" value="XM_022529304.1"/>
</dbReference>
<protein>
    <submittedName>
        <fullName evidence="1">Uncharacterized protein</fullName>
    </submittedName>
</protein>
<comment type="caution">
    <text evidence="1">The sequence shown here is derived from an EMBL/GenBank/DDBJ whole genome shotgun (WGS) entry which is preliminary data.</text>
</comment>
<sequence length="70" mass="7926">MSERKQTIIRFTPDGFGQHDEEVLKIIIEDTGTDQFPSQPSFPPIYHPPPLTQEAINKLRALKGVEVIIP</sequence>
<reference evidence="1 2" key="1">
    <citation type="journal article" date="2016" name="Genome Biol. Evol.">
        <title>Draft genome sequence of an aflatoxigenic Aspergillus species, A. bombycis.</title>
        <authorList>
            <person name="Moore G.G."/>
            <person name="Mack B.M."/>
            <person name="Beltz S.B."/>
            <person name="Gilbert M.K."/>
        </authorList>
    </citation>
    <scope>NUCLEOTIDE SEQUENCE [LARGE SCALE GENOMIC DNA]</scope>
    <source>
        <strain evidence="2">NRRL 26010</strain>
    </source>
</reference>
<proteinExistence type="predicted"/>
<dbReference type="EMBL" id="LYCR01000017">
    <property type="protein sequence ID" value="OGM48299.1"/>
    <property type="molecule type" value="Genomic_DNA"/>
</dbReference>
<accession>A0A1F8AA91</accession>
<dbReference type="Proteomes" id="UP000179179">
    <property type="component" value="Unassembled WGS sequence"/>
</dbReference>
<gene>
    <name evidence="1" type="ORF">ABOM_002174</name>
</gene>
<evidence type="ECO:0000313" key="2">
    <source>
        <dbReference type="Proteomes" id="UP000179179"/>
    </source>
</evidence>
<evidence type="ECO:0000313" key="1">
    <source>
        <dbReference type="EMBL" id="OGM48299.1"/>
    </source>
</evidence>